<feature type="domain" description="GGDEF" evidence="2">
    <location>
        <begin position="181"/>
        <end position="313"/>
    </location>
</feature>
<proteinExistence type="predicted"/>
<evidence type="ECO:0000259" key="1">
    <source>
        <dbReference type="PROSITE" id="PS50112"/>
    </source>
</evidence>
<dbReference type="CDD" id="cd00130">
    <property type="entry name" value="PAS"/>
    <property type="match status" value="1"/>
</dbReference>
<dbReference type="InterPro" id="IPR013656">
    <property type="entry name" value="PAS_4"/>
</dbReference>
<evidence type="ECO:0000313" key="4">
    <source>
        <dbReference type="Proteomes" id="UP000654670"/>
    </source>
</evidence>
<dbReference type="InterPro" id="IPR043128">
    <property type="entry name" value="Rev_trsase/Diguanyl_cyclase"/>
</dbReference>
<reference evidence="3" key="2">
    <citation type="submission" date="2020-09" db="EMBL/GenBank/DDBJ databases">
        <authorList>
            <person name="Sun Q."/>
            <person name="Ohkuma M."/>
        </authorList>
    </citation>
    <scope>NUCLEOTIDE SEQUENCE</scope>
    <source>
        <strain evidence="3">JCM 15325</strain>
    </source>
</reference>
<organism evidence="3 4">
    <name type="scientific">Sporolactobacillus putidus</name>
    <dbReference type="NCBI Taxonomy" id="492735"/>
    <lineage>
        <taxon>Bacteria</taxon>
        <taxon>Bacillati</taxon>
        <taxon>Bacillota</taxon>
        <taxon>Bacilli</taxon>
        <taxon>Bacillales</taxon>
        <taxon>Sporolactobacillaceae</taxon>
        <taxon>Sporolactobacillus</taxon>
    </lineage>
</organism>
<sequence length="313" mass="35830">MIDMDSFLPSILSCINEGIVIVTADLKIAYWNPFMEELTGRRQDDVLGMSVENALPNLDKPFFHHAVKGILEGGSPAFFSAAMHRRMISENHQVNLKMNRVIDREQVAILLEFVDVTNQFHRINQLRDYVKQLSRLNSELKQKEKVIEKLAYYDKLTGVANRALFEKFADKYLNLAKQTGSMLGLMFVDVNEFKLINDTYGHHMGDKIMMRVAAFLTESTRKNDIVCRYGGDEFLILLPDIQSLENYRQIAGQIDALRNRKIVQDGYTISLSLSIGASFYPNDGITIEELVAKADTFMYIQKHESRTEMKKDG</sequence>
<dbReference type="AlphaFoldDB" id="A0A917S6G2"/>
<dbReference type="Gene3D" id="3.30.450.20">
    <property type="entry name" value="PAS domain"/>
    <property type="match status" value="1"/>
</dbReference>
<dbReference type="PANTHER" id="PTHR46663:SF3">
    <property type="entry name" value="SLL0267 PROTEIN"/>
    <property type="match status" value="1"/>
</dbReference>
<evidence type="ECO:0000313" key="3">
    <source>
        <dbReference type="EMBL" id="GGL61263.1"/>
    </source>
</evidence>
<keyword evidence="4" id="KW-1185">Reference proteome</keyword>
<dbReference type="InterPro" id="IPR035965">
    <property type="entry name" value="PAS-like_dom_sf"/>
</dbReference>
<protein>
    <recommendedName>
        <fullName evidence="5">Diguanylate cyclase</fullName>
    </recommendedName>
</protein>
<dbReference type="PANTHER" id="PTHR46663">
    <property type="entry name" value="DIGUANYLATE CYCLASE DGCT-RELATED"/>
    <property type="match status" value="1"/>
</dbReference>
<feature type="domain" description="PAS" evidence="1">
    <location>
        <begin position="4"/>
        <end position="74"/>
    </location>
</feature>
<accession>A0A917S6G2</accession>
<dbReference type="Pfam" id="PF08448">
    <property type="entry name" value="PAS_4"/>
    <property type="match status" value="1"/>
</dbReference>
<dbReference type="InterPro" id="IPR052163">
    <property type="entry name" value="DGC-Regulatory_Protein"/>
</dbReference>
<dbReference type="PROSITE" id="PS50112">
    <property type="entry name" value="PAS"/>
    <property type="match status" value="1"/>
</dbReference>
<dbReference type="NCBIfam" id="TIGR00254">
    <property type="entry name" value="GGDEF"/>
    <property type="match status" value="1"/>
</dbReference>
<comment type="caution">
    <text evidence="3">The sequence shown here is derived from an EMBL/GenBank/DDBJ whole genome shotgun (WGS) entry which is preliminary data.</text>
</comment>
<dbReference type="NCBIfam" id="TIGR00229">
    <property type="entry name" value="sensory_box"/>
    <property type="match status" value="1"/>
</dbReference>
<evidence type="ECO:0000259" key="2">
    <source>
        <dbReference type="PROSITE" id="PS50887"/>
    </source>
</evidence>
<dbReference type="Gene3D" id="3.30.70.270">
    <property type="match status" value="1"/>
</dbReference>
<dbReference type="Pfam" id="PF00990">
    <property type="entry name" value="GGDEF"/>
    <property type="match status" value="1"/>
</dbReference>
<dbReference type="SMART" id="SM00091">
    <property type="entry name" value="PAS"/>
    <property type="match status" value="1"/>
</dbReference>
<dbReference type="SMART" id="SM00267">
    <property type="entry name" value="GGDEF"/>
    <property type="match status" value="1"/>
</dbReference>
<dbReference type="SUPFAM" id="SSF55785">
    <property type="entry name" value="PYP-like sensor domain (PAS domain)"/>
    <property type="match status" value="1"/>
</dbReference>
<evidence type="ECO:0008006" key="5">
    <source>
        <dbReference type="Google" id="ProtNLM"/>
    </source>
</evidence>
<reference evidence="3" key="1">
    <citation type="journal article" date="2014" name="Int. J. Syst. Evol. Microbiol.">
        <title>Complete genome sequence of Corynebacterium casei LMG S-19264T (=DSM 44701T), isolated from a smear-ripened cheese.</title>
        <authorList>
            <consortium name="US DOE Joint Genome Institute (JGI-PGF)"/>
            <person name="Walter F."/>
            <person name="Albersmeier A."/>
            <person name="Kalinowski J."/>
            <person name="Ruckert C."/>
        </authorList>
    </citation>
    <scope>NUCLEOTIDE SEQUENCE</scope>
    <source>
        <strain evidence="3">JCM 15325</strain>
    </source>
</reference>
<dbReference type="PROSITE" id="PS50887">
    <property type="entry name" value="GGDEF"/>
    <property type="match status" value="1"/>
</dbReference>
<dbReference type="InterPro" id="IPR000160">
    <property type="entry name" value="GGDEF_dom"/>
</dbReference>
<dbReference type="InterPro" id="IPR029787">
    <property type="entry name" value="Nucleotide_cyclase"/>
</dbReference>
<dbReference type="EMBL" id="BMOK01000013">
    <property type="protein sequence ID" value="GGL61263.1"/>
    <property type="molecule type" value="Genomic_DNA"/>
</dbReference>
<dbReference type="CDD" id="cd01949">
    <property type="entry name" value="GGDEF"/>
    <property type="match status" value="1"/>
</dbReference>
<gene>
    <name evidence="3" type="ORF">GCM10007968_26580</name>
</gene>
<dbReference type="Proteomes" id="UP000654670">
    <property type="component" value="Unassembled WGS sequence"/>
</dbReference>
<dbReference type="InterPro" id="IPR000014">
    <property type="entry name" value="PAS"/>
</dbReference>
<dbReference type="SUPFAM" id="SSF55073">
    <property type="entry name" value="Nucleotide cyclase"/>
    <property type="match status" value="1"/>
</dbReference>
<name>A0A917S6G2_9BACL</name>